<keyword evidence="2" id="KW-1185">Reference proteome</keyword>
<accession>A0A6G0TE79</accession>
<reference evidence="1 2" key="1">
    <citation type="submission" date="2019-08" db="EMBL/GenBank/DDBJ databases">
        <title>The genome of the soybean aphid Biotype 1, its phylome, world population structure and adaptation to the North American continent.</title>
        <authorList>
            <person name="Giordano R."/>
            <person name="Donthu R.K."/>
            <person name="Hernandez A.G."/>
            <person name="Wright C.L."/>
            <person name="Zimin A.V."/>
        </authorList>
    </citation>
    <scope>NUCLEOTIDE SEQUENCE [LARGE SCALE GENOMIC DNA]</scope>
    <source>
        <tissue evidence="1">Whole aphids</tissue>
    </source>
</reference>
<dbReference type="OrthoDB" id="8067731at2759"/>
<proteinExistence type="predicted"/>
<organism evidence="1 2">
    <name type="scientific">Aphis glycines</name>
    <name type="common">Soybean aphid</name>
    <dbReference type="NCBI Taxonomy" id="307491"/>
    <lineage>
        <taxon>Eukaryota</taxon>
        <taxon>Metazoa</taxon>
        <taxon>Ecdysozoa</taxon>
        <taxon>Arthropoda</taxon>
        <taxon>Hexapoda</taxon>
        <taxon>Insecta</taxon>
        <taxon>Pterygota</taxon>
        <taxon>Neoptera</taxon>
        <taxon>Paraneoptera</taxon>
        <taxon>Hemiptera</taxon>
        <taxon>Sternorrhyncha</taxon>
        <taxon>Aphidomorpha</taxon>
        <taxon>Aphidoidea</taxon>
        <taxon>Aphididae</taxon>
        <taxon>Aphidini</taxon>
        <taxon>Aphis</taxon>
        <taxon>Aphis</taxon>
    </lineage>
</organism>
<gene>
    <name evidence="1" type="ORF">AGLY_010929</name>
</gene>
<comment type="caution">
    <text evidence="1">The sequence shown here is derived from an EMBL/GenBank/DDBJ whole genome shotgun (WGS) entry which is preliminary data.</text>
</comment>
<name>A0A6G0TE79_APHGL</name>
<protein>
    <submittedName>
        <fullName evidence="1">Uncharacterized protein</fullName>
    </submittedName>
</protein>
<dbReference type="EMBL" id="VYZN01000042">
    <property type="protein sequence ID" value="KAE9530467.1"/>
    <property type="molecule type" value="Genomic_DNA"/>
</dbReference>
<evidence type="ECO:0000313" key="2">
    <source>
        <dbReference type="Proteomes" id="UP000475862"/>
    </source>
</evidence>
<dbReference type="Proteomes" id="UP000475862">
    <property type="component" value="Unassembled WGS sequence"/>
</dbReference>
<sequence>MSASEMLCFSRHLGVMIGYAILLTTLIKEHHQLYLQLFNTNLKPKHHHLLHYPYVMKKVGPVSHLWSMRFESKHRESKLTAHSITSRKNICCTLSIKHQLKLAYCLLSKSIIDFNVVSFVSWVEVKGTRYSTKHNMTIIVDVEDMPKFMTIKYIFFMPQSEIPFLIGQVLNTQQFNENLQAYEVKTSTNLICISFNSLLVEHSPCTLNTLSNRYISLSSVGNPFLAMSLTPLSLLFLQLQLTQNVCPLTHFLVLEKAKSRMERDLVNMGGVEALEFNF</sequence>
<evidence type="ECO:0000313" key="1">
    <source>
        <dbReference type="EMBL" id="KAE9530467.1"/>
    </source>
</evidence>
<dbReference type="AlphaFoldDB" id="A0A6G0TE79"/>